<dbReference type="PATRIC" id="fig|1125718.3.peg.1677"/>
<dbReference type="Proteomes" id="UP000002941">
    <property type="component" value="Unassembled WGS sequence"/>
</dbReference>
<feature type="transmembrane region" description="Helical" evidence="6">
    <location>
        <begin position="50"/>
        <end position="67"/>
    </location>
</feature>
<evidence type="ECO:0000313" key="8">
    <source>
        <dbReference type="Proteomes" id="UP000002941"/>
    </source>
</evidence>
<keyword evidence="4 6" id="KW-1133">Transmembrane helix</keyword>
<comment type="caution">
    <text evidence="7">The sequence shown here is derived from an EMBL/GenBank/DDBJ whole genome shotgun (WGS) entry which is preliminary data.</text>
</comment>
<dbReference type="InterPro" id="IPR051611">
    <property type="entry name" value="ECF_transporter_component"/>
</dbReference>
<dbReference type="eggNOG" id="COG0619">
    <property type="taxonomic scope" value="Bacteria"/>
</dbReference>
<keyword evidence="8" id="KW-1185">Reference proteome</keyword>
<keyword evidence="3 6" id="KW-0812">Transmembrane</keyword>
<feature type="transmembrane region" description="Helical" evidence="6">
    <location>
        <begin position="201"/>
        <end position="223"/>
    </location>
</feature>
<reference evidence="7 8" key="1">
    <citation type="submission" date="2012-05" db="EMBL/GenBank/DDBJ databases">
        <authorList>
            <person name="Harkins D.M."/>
            <person name="Madupu R."/>
            <person name="Durkin A.S."/>
            <person name="Torralba M."/>
            <person name="Methe B."/>
            <person name="Sutton G.G."/>
            <person name="Nelson K.E."/>
        </authorList>
    </citation>
    <scope>NUCLEOTIDE SEQUENCE [LARGE SCALE GENOMIC DNA]</scope>
    <source>
        <strain evidence="7 8">F0489</strain>
    </source>
</reference>
<feature type="transmembrane region" description="Helical" evidence="6">
    <location>
        <begin position="27"/>
        <end position="45"/>
    </location>
</feature>
<dbReference type="InterPro" id="IPR003339">
    <property type="entry name" value="ABC/ECF_trnsptr_transmembrane"/>
</dbReference>
<dbReference type="PANTHER" id="PTHR34857:SF2">
    <property type="entry name" value="SLL0384 PROTEIN"/>
    <property type="match status" value="1"/>
</dbReference>
<comment type="subcellular location">
    <subcellularLocation>
        <location evidence="1">Membrane</location>
        <topology evidence="1">Multi-pass membrane protein</topology>
    </subcellularLocation>
</comment>
<keyword evidence="5 6" id="KW-0472">Membrane</keyword>
<name>J0N8N3_9ACTO</name>
<gene>
    <name evidence="7" type="ORF">HMPREF1318_1860</name>
</gene>
<dbReference type="EMBL" id="AKFT01000128">
    <property type="protein sequence ID" value="EJF43279.1"/>
    <property type="molecule type" value="Genomic_DNA"/>
</dbReference>
<feature type="transmembrane region" description="Helical" evidence="6">
    <location>
        <begin position="79"/>
        <end position="101"/>
    </location>
</feature>
<evidence type="ECO:0000313" key="7">
    <source>
        <dbReference type="EMBL" id="EJF43279.1"/>
    </source>
</evidence>
<dbReference type="PANTHER" id="PTHR34857">
    <property type="entry name" value="SLL0384 PROTEIN"/>
    <property type="match status" value="1"/>
</dbReference>
<dbReference type="Pfam" id="PF02361">
    <property type="entry name" value="CbiQ"/>
    <property type="match status" value="1"/>
</dbReference>
<dbReference type="AlphaFoldDB" id="J0N8N3"/>
<evidence type="ECO:0000256" key="1">
    <source>
        <dbReference type="ARBA" id="ARBA00004141"/>
    </source>
</evidence>
<evidence type="ECO:0000256" key="4">
    <source>
        <dbReference type="ARBA" id="ARBA00022989"/>
    </source>
</evidence>
<dbReference type="CDD" id="cd16914">
    <property type="entry name" value="EcfT"/>
    <property type="match status" value="1"/>
</dbReference>
<keyword evidence="2" id="KW-1003">Cell membrane</keyword>
<dbReference type="GO" id="GO:0005886">
    <property type="term" value="C:plasma membrane"/>
    <property type="evidence" value="ECO:0007669"/>
    <property type="project" value="UniProtKB-ARBA"/>
</dbReference>
<accession>J0N8N3</accession>
<organism evidence="7 8">
    <name type="scientific">Actinomyces massiliensis F0489</name>
    <dbReference type="NCBI Taxonomy" id="1125718"/>
    <lineage>
        <taxon>Bacteria</taxon>
        <taxon>Bacillati</taxon>
        <taxon>Actinomycetota</taxon>
        <taxon>Actinomycetes</taxon>
        <taxon>Actinomycetales</taxon>
        <taxon>Actinomycetaceae</taxon>
        <taxon>Actinomyces</taxon>
    </lineage>
</organism>
<evidence type="ECO:0000256" key="6">
    <source>
        <dbReference type="SAM" id="Phobius"/>
    </source>
</evidence>
<evidence type="ECO:0000256" key="2">
    <source>
        <dbReference type="ARBA" id="ARBA00022475"/>
    </source>
</evidence>
<evidence type="ECO:0000256" key="3">
    <source>
        <dbReference type="ARBA" id="ARBA00022692"/>
    </source>
</evidence>
<sequence length="229" mass="24796">MLVVLVVSWILLSPSGTETSIGAGMRWFLIALPCILFMASGLVVAGLRYVVSYAIMAGVPQLVWRFAQSGNWDHGVPGILLAWLGGLSLILPGTTCCWYTLRTTSASEFIAAMQRMRCPDALTIPAAIIFRFFPTIGEEYRDIKTAMRMRGISGLRNPVAMLEYRFVPLLVSVVSIGNELSMSAVTRALGSGRRRTTICTIGFRAADGVLIGLLSACLVIMIMGRTSVA</sequence>
<protein>
    <submittedName>
        <fullName evidence="7">Cobalt transport protein</fullName>
    </submittedName>
</protein>
<proteinExistence type="predicted"/>
<evidence type="ECO:0000256" key="5">
    <source>
        <dbReference type="ARBA" id="ARBA00023136"/>
    </source>
</evidence>